<organism evidence="1 2">
    <name type="scientific">Paramuricea clavata</name>
    <name type="common">Red gorgonian</name>
    <name type="synonym">Violescent sea-whip</name>
    <dbReference type="NCBI Taxonomy" id="317549"/>
    <lineage>
        <taxon>Eukaryota</taxon>
        <taxon>Metazoa</taxon>
        <taxon>Cnidaria</taxon>
        <taxon>Anthozoa</taxon>
        <taxon>Octocorallia</taxon>
        <taxon>Malacalcyonacea</taxon>
        <taxon>Plexauridae</taxon>
        <taxon>Paramuricea</taxon>
    </lineage>
</organism>
<evidence type="ECO:0000313" key="1">
    <source>
        <dbReference type="EMBL" id="CAB4006183.1"/>
    </source>
</evidence>
<dbReference type="Proteomes" id="UP001152795">
    <property type="component" value="Unassembled WGS sequence"/>
</dbReference>
<accession>A0A7D9IIJ5</accession>
<comment type="caution">
    <text evidence="1">The sequence shown here is derived from an EMBL/GenBank/DDBJ whole genome shotgun (WGS) entry which is preliminary data.</text>
</comment>
<gene>
    <name evidence="1" type="ORF">PACLA_8A086422</name>
</gene>
<dbReference type="EMBL" id="CACRXK020005435">
    <property type="protein sequence ID" value="CAB4006183.1"/>
    <property type="molecule type" value="Genomic_DNA"/>
</dbReference>
<feature type="non-terminal residue" evidence="1">
    <location>
        <position position="1"/>
    </location>
</feature>
<protein>
    <submittedName>
        <fullName evidence="1">Uncharacterized protein</fullName>
    </submittedName>
</protein>
<dbReference type="OrthoDB" id="10262320at2759"/>
<proteinExistence type="predicted"/>
<sequence>SRELSVSSSVSIDVSISSHLAENKGKMKKKRAKKNPSNLSIAEEELMLEFIMNNHALWNVKMTDYRRKDKKDKILEEQAQQMYKTADTLKCWFRSLRTPTHALTRKRAVIVHQTGLRESSVFSQSLSF</sequence>
<dbReference type="AlphaFoldDB" id="A0A7D9IIJ5"/>
<evidence type="ECO:0000313" key="2">
    <source>
        <dbReference type="Proteomes" id="UP001152795"/>
    </source>
</evidence>
<keyword evidence="2" id="KW-1185">Reference proteome</keyword>
<dbReference type="InterPro" id="IPR006578">
    <property type="entry name" value="MADF-dom"/>
</dbReference>
<name>A0A7D9IIJ5_PARCT</name>
<dbReference type="Pfam" id="PF10545">
    <property type="entry name" value="MADF_DNA_bdg"/>
    <property type="match status" value="1"/>
</dbReference>
<reference evidence="1" key="1">
    <citation type="submission" date="2020-04" db="EMBL/GenBank/DDBJ databases">
        <authorList>
            <person name="Alioto T."/>
            <person name="Alioto T."/>
            <person name="Gomez Garrido J."/>
        </authorList>
    </citation>
    <scope>NUCLEOTIDE SEQUENCE</scope>
    <source>
        <strain evidence="1">A484AB</strain>
    </source>
</reference>